<dbReference type="EMBL" id="OX459126">
    <property type="protein sequence ID" value="CAI9118174.1"/>
    <property type="molecule type" value="Genomic_DNA"/>
</dbReference>
<evidence type="ECO:0000256" key="2">
    <source>
        <dbReference type="ARBA" id="ARBA00011738"/>
    </source>
</evidence>
<dbReference type="GO" id="GO:0009699">
    <property type="term" value="P:phenylpropanoid biosynthetic process"/>
    <property type="evidence" value="ECO:0007669"/>
    <property type="project" value="UniProtKB-ARBA"/>
</dbReference>
<gene>
    <name evidence="5" type="ORF">OLC1_LOCUS24103</name>
</gene>
<dbReference type="InterPro" id="IPR004265">
    <property type="entry name" value="Dirigent"/>
</dbReference>
<dbReference type="Proteomes" id="UP001161247">
    <property type="component" value="Chromosome 9"/>
</dbReference>
<proteinExistence type="inferred from homology"/>
<evidence type="ECO:0000256" key="4">
    <source>
        <dbReference type="RuleBase" id="RU363099"/>
    </source>
</evidence>
<keyword evidence="4" id="KW-0052">Apoplast</keyword>
<comment type="function">
    <text evidence="4">Dirigent proteins impart stereoselectivity on the phenoxy radical-coupling reaction, yielding optically active lignans from two molecules of coniferyl alcohol in the biosynthesis of lignans, flavonolignans, and alkaloids and thus plays a central role in plant secondary metabolism.</text>
</comment>
<comment type="similarity">
    <text evidence="1 4">Belongs to the plant dirigent protein family.</text>
</comment>
<dbReference type="AlphaFoldDB" id="A0AAV1EER2"/>
<keyword evidence="3 4" id="KW-0964">Secreted</keyword>
<evidence type="ECO:0000256" key="3">
    <source>
        <dbReference type="ARBA" id="ARBA00022525"/>
    </source>
</evidence>
<reference evidence="5" key="1">
    <citation type="submission" date="2023-03" db="EMBL/GenBank/DDBJ databases">
        <authorList>
            <person name="Julca I."/>
        </authorList>
    </citation>
    <scope>NUCLEOTIDE SEQUENCE</scope>
</reference>
<organism evidence="5 6">
    <name type="scientific">Oldenlandia corymbosa var. corymbosa</name>
    <dbReference type="NCBI Taxonomy" id="529605"/>
    <lineage>
        <taxon>Eukaryota</taxon>
        <taxon>Viridiplantae</taxon>
        <taxon>Streptophyta</taxon>
        <taxon>Embryophyta</taxon>
        <taxon>Tracheophyta</taxon>
        <taxon>Spermatophyta</taxon>
        <taxon>Magnoliopsida</taxon>
        <taxon>eudicotyledons</taxon>
        <taxon>Gunneridae</taxon>
        <taxon>Pentapetalae</taxon>
        <taxon>asterids</taxon>
        <taxon>lamiids</taxon>
        <taxon>Gentianales</taxon>
        <taxon>Rubiaceae</taxon>
        <taxon>Rubioideae</taxon>
        <taxon>Spermacoceae</taxon>
        <taxon>Hedyotis-Oldenlandia complex</taxon>
        <taxon>Oldenlandia</taxon>
    </lineage>
</organism>
<protein>
    <recommendedName>
        <fullName evidence="4">Dirigent protein</fullName>
    </recommendedName>
</protein>
<evidence type="ECO:0000313" key="6">
    <source>
        <dbReference type="Proteomes" id="UP001161247"/>
    </source>
</evidence>
<dbReference type="InterPro" id="IPR044859">
    <property type="entry name" value="Allene_oxi_cyc_Dirigent"/>
</dbReference>
<comment type="subunit">
    <text evidence="2 4">Homodimer.</text>
</comment>
<keyword evidence="6" id="KW-1185">Reference proteome</keyword>
<sequence length="177" mass="19781">MIQSHDDEESMDKWFNNLRHGHAKPKFQELHFYIHDILQAVPGKNISIVEVAKAENITDSSPTEFGLVYVVDNKLTAGPEYDSKQVGYVQGLSVSASIENSASTVCLNMIFTQGEYNGSTLSVLGRIARYSDNREFPILGGTGGYRMAQGIATGELYSYDNVTRNAVVECRIRFFHY</sequence>
<comment type="subcellular location">
    <subcellularLocation>
        <location evidence="4">Secreted</location>
        <location evidence="4">Extracellular space</location>
        <location evidence="4">Apoplast</location>
    </subcellularLocation>
</comment>
<dbReference type="Gene3D" id="2.40.480.10">
    <property type="entry name" value="Allene oxide cyclase-like"/>
    <property type="match status" value="1"/>
</dbReference>
<dbReference type="GO" id="GO:0048046">
    <property type="term" value="C:apoplast"/>
    <property type="evidence" value="ECO:0007669"/>
    <property type="project" value="UniProtKB-SubCell"/>
</dbReference>
<dbReference type="Pfam" id="PF03018">
    <property type="entry name" value="Dirigent"/>
    <property type="match status" value="1"/>
</dbReference>
<accession>A0AAV1EER2</accession>
<evidence type="ECO:0000313" key="5">
    <source>
        <dbReference type="EMBL" id="CAI9118174.1"/>
    </source>
</evidence>
<evidence type="ECO:0000256" key="1">
    <source>
        <dbReference type="ARBA" id="ARBA00010746"/>
    </source>
</evidence>
<name>A0AAV1EER2_OLDCO</name>
<dbReference type="PANTHER" id="PTHR21495">
    <property type="entry name" value="NUCLEOPORIN-RELATED"/>
    <property type="match status" value="1"/>
</dbReference>